<dbReference type="EMBL" id="JH715682">
    <property type="protein sequence ID" value="EFO12514.2"/>
    <property type="molecule type" value="Genomic_DNA"/>
</dbReference>
<feature type="non-terminal residue" evidence="1">
    <location>
        <position position="52"/>
    </location>
</feature>
<dbReference type="CTD" id="9953515"/>
<accession>A0A1S0TEH5</accession>
<protein>
    <submittedName>
        <fullName evidence="1">Uncharacterized protein</fullName>
    </submittedName>
</protein>
<dbReference type="RefSeq" id="XP_003151555.2">
    <property type="nucleotide sequence ID" value="XM_003151507.2"/>
</dbReference>
<reference evidence="1" key="1">
    <citation type="submission" date="2012-04" db="EMBL/GenBank/DDBJ databases">
        <title>The Genome Sequence of Loa loa.</title>
        <authorList>
            <consortium name="The Broad Institute Genome Sequencing Platform"/>
            <consortium name="Broad Institute Genome Sequencing Center for Infectious Disease"/>
            <person name="Nutman T.B."/>
            <person name="Fink D.L."/>
            <person name="Russ C."/>
            <person name="Young S."/>
            <person name="Zeng Q."/>
            <person name="Gargeya S."/>
            <person name="Alvarado L."/>
            <person name="Berlin A."/>
            <person name="Chapman S.B."/>
            <person name="Chen Z."/>
            <person name="Freedman E."/>
            <person name="Gellesch M."/>
            <person name="Goldberg J."/>
            <person name="Griggs A."/>
            <person name="Gujja S."/>
            <person name="Heilman E.R."/>
            <person name="Heiman D."/>
            <person name="Howarth C."/>
            <person name="Mehta T."/>
            <person name="Neiman D."/>
            <person name="Pearson M."/>
            <person name="Roberts A."/>
            <person name="Saif S."/>
            <person name="Shea T."/>
            <person name="Shenoy N."/>
            <person name="Sisk P."/>
            <person name="Stolte C."/>
            <person name="Sykes S."/>
            <person name="White J."/>
            <person name="Yandava C."/>
            <person name="Haas B."/>
            <person name="Henn M.R."/>
            <person name="Nusbaum C."/>
            <person name="Birren B."/>
        </authorList>
    </citation>
    <scope>NUCLEOTIDE SEQUENCE [LARGE SCALE GENOMIC DNA]</scope>
</reference>
<dbReference type="AlphaFoldDB" id="A0A1S0TEH5"/>
<proteinExistence type="predicted"/>
<sequence>MPISGQIPIEFGKLTIPHITRASSKSCGGYGSIDVEIQDEKLQEKSADNKNK</sequence>
<organism evidence="1">
    <name type="scientific">Loa loa</name>
    <name type="common">Eye worm</name>
    <name type="synonym">Filaria loa</name>
    <dbReference type="NCBI Taxonomy" id="7209"/>
    <lineage>
        <taxon>Eukaryota</taxon>
        <taxon>Metazoa</taxon>
        <taxon>Ecdysozoa</taxon>
        <taxon>Nematoda</taxon>
        <taxon>Chromadorea</taxon>
        <taxon>Rhabditida</taxon>
        <taxon>Spirurina</taxon>
        <taxon>Spiruromorpha</taxon>
        <taxon>Filarioidea</taxon>
        <taxon>Onchocercidae</taxon>
        <taxon>Loa</taxon>
    </lineage>
</organism>
<evidence type="ECO:0000313" key="1">
    <source>
        <dbReference type="EMBL" id="EFO12514.2"/>
    </source>
</evidence>
<dbReference type="GeneID" id="9953515"/>
<gene>
    <name evidence="1" type="ORF">LOAG_16020</name>
</gene>
<dbReference type="InParanoid" id="A0A1S0TEH5"/>
<dbReference type="KEGG" id="loa:LOAG_16020"/>
<name>A0A1S0TEH5_LOALO</name>